<evidence type="ECO:0008006" key="5">
    <source>
        <dbReference type="Google" id="ProtNLM"/>
    </source>
</evidence>
<dbReference type="AlphaFoldDB" id="A0A150J6T6"/>
<feature type="domain" description="DNA primase/polymerase bifunctional N-terminal" evidence="2">
    <location>
        <begin position="8"/>
        <end position="169"/>
    </location>
</feature>
<comment type="caution">
    <text evidence="3">The sequence shown here is derived from an EMBL/GenBank/DDBJ whole genome shotgun (WGS) entry which is preliminary data.</text>
</comment>
<evidence type="ECO:0000313" key="4">
    <source>
        <dbReference type="Proteomes" id="UP000092420"/>
    </source>
</evidence>
<evidence type="ECO:0000313" key="3">
    <source>
        <dbReference type="EMBL" id="KYC52963.1"/>
    </source>
</evidence>
<dbReference type="SUPFAM" id="SSF56747">
    <property type="entry name" value="Prim-pol domain"/>
    <property type="match status" value="1"/>
</dbReference>
<dbReference type="EMBL" id="LNJB01000033">
    <property type="protein sequence ID" value="KYC52963.1"/>
    <property type="molecule type" value="Genomic_DNA"/>
</dbReference>
<accession>A0A150J6T6</accession>
<name>A0A150J6T6_9EURY</name>
<proteinExistence type="predicted"/>
<dbReference type="Pfam" id="PF08708">
    <property type="entry name" value="PriCT_1"/>
    <property type="match status" value="1"/>
</dbReference>
<protein>
    <recommendedName>
        <fullName evidence="5">DNA primase/polymerase bifunctional N-terminal domain-containing protein</fullName>
    </recommendedName>
</protein>
<dbReference type="Proteomes" id="UP000092420">
    <property type="component" value="Unassembled WGS sequence"/>
</dbReference>
<organism evidence="3 4">
    <name type="scientific">Candidatus Methanofastidiosum methylothiophilum</name>
    <dbReference type="NCBI Taxonomy" id="1705564"/>
    <lineage>
        <taxon>Archaea</taxon>
        <taxon>Methanobacteriati</taxon>
        <taxon>Methanobacteriota</taxon>
        <taxon>Stenosarchaea group</taxon>
        <taxon>Candidatus Methanofastidiosia</taxon>
        <taxon>Candidatus Methanofastidiosales</taxon>
        <taxon>Candidatus Methanofastidiosaceae</taxon>
        <taxon>Candidatus Methanofastidiosum</taxon>
    </lineage>
</organism>
<sequence>MLDIIDYAQKYWDIGLMIIPLNGKKALTSWEEYQEKRPMTENYVKKNFFNSNCNIAIVTGKVSNIIVLDIDNQESYEVMKSILPLNTPICKTTHGYHYYFSYEQGYNNMTRTLTNGLRKYFNNQNLKVDLRSDGGYVVAPPSIHPDSKQEYEWINDIVEYVPQSMPTWLKDVILASKNIVTPDFIQDAPKDWIDSLLETGVQEGSRNDTAARISGYFFNKGLSKTTVLHILTDWNKKNEPPLNDKELKTIIESIYKKHLEHDTVLDDKVKFSMIKGILNEKGIDNETLFKIHNIYSNISYDNKKEDENPENALAIINNALGIDILKIQKVNKEEPVYIFELKYVTETRKIEILPKDLIAFKVFQSKISSSLNRFIKKPKTWNSLLEIIFSIADEVMPDVIETELGAFEERVLIFLSEAKEVSNENVKDRPCFIFQKNYYLSLVALKNYFKLNNVETGTDSKIAENLRLLGWKRKSIALYDDAKKKNIGSRSMYYKECQEVKYE</sequence>
<evidence type="ECO:0000259" key="1">
    <source>
        <dbReference type="SMART" id="SM00942"/>
    </source>
</evidence>
<dbReference type="Pfam" id="PF09250">
    <property type="entry name" value="Prim-Pol"/>
    <property type="match status" value="1"/>
</dbReference>
<dbReference type="CDD" id="cd04859">
    <property type="entry name" value="Prim_Pol"/>
    <property type="match status" value="1"/>
</dbReference>
<gene>
    <name evidence="3" type="ORF">AN188_01529</name>
</gene>
<reference evidence="3 4" key="1">
    <citation type="journal article" date="2016" name="ISME J.">
        <title>Chasing the elusive Euryarchaeota class WSA2: genomes reveal a uniquely fastidious methyl-reducing methanogen.</title>
        <authorList>
            <person name="Nobu M.K."/>
            <person name="Narihiro T."/>
            <person name="Kuroda K."/>
            <person name="Mei R."/>
            <person name="Liu W.T."/>
        </authorList>
    </citation>
    <scope>NUCLEOTIDE SEQUENCE [LARGE SCALE GENOMIC DNA]</scope>
    <source>
        <strain evidence="3">ADurb1013_Bin02101</strain>
    </source>
</reference>
<dbReference type="Gene3D" id="3.30.720.160">
    <property type="entry name" value="Bifunctional DNA primase/polymerase, N-terminal"/>
    <property type="match status" value="1"/>
</dbReference>
<dbReference type="SMART" id="SM00942">
    <property type="entry name" value="PriCT_1"/>
    <property type="match status" value="1"/>
</dbReference>
<feature type="domain" description="Primase C-terminal 1" evidence="1">
    <location>
        <begin position="196"/>
        <end position="260"/>
    </location>
</feature>
<dbReference type="SMART" id="SM00943">
    <property type="entry name" value="Prim-Pol"/>
    <property type="match status" value="1"/>
</dbReference>
<evidence type="ECO:0000259" key="2">
    <source>
        <dbReference type="SMART" id="SM00943"/>
    </source>
</evidence>
<dbReference type="InterPro" id="IPR015330">
    <property type="entry name" value="DNA_primase/pol_bifunc_N"/>
</dbReference>
<dbReference type="InterPro" id="IPR014820">
    <property type="entry name" value="PriCT_1"/>
</dbReference>